<name>A0ABQ9WB52_SAGOE</name>
<organism evidence="1 2">
    <name type="scientific">Saguinus oedipus</name>
    <name type="common">Cotton-top tamarin</name>
    <name type="synonym">Oedipomidas oedipus</name>
    <dbReference type="NCBI Taxonomy" id="9490"/>
    <lineage>
        <taxon>Eukaryota</taxon>
        <taxon>Metazoa</taxon>
        <taxon>Chordata</taxon>
        <taxon>Craniata</taxon>
        <taxon>Vertebrata</taxon>
        <taxon>Euteleostomi</taxon>
        <taxon>Mammalia</taxon>
        <taxon>Eutheria</taxon>
        <taxon>Euarchontoglires</taxon>
        <taxon>Primates</taxon>
        <taxon>Haplorrhini</taxon>
        <taxon>Platyrrhini</taxon>
        <taxon>Cebidae</taxon>
        <taxon>Callitrichinae</taxon>
        <taxon>Saguinus</taxon>
    </lineage>
</organism>
<protein>
    <submittedName>
        <fullName evidence="1">Uncharacterized protein</fullName>
    </submittedName>
</protein>
<reference evidence="1 2" key="1">
    <citation type="submission" date="2023-05" db="EMBL/GenBank/DDBJ databases">
        <title>B98-5 Cell Line De Novo Hybrid Assembly: An Optical Mapping Approach.</title>
        <authorList>
            <person name="Kananen K."/>
            <person name="Auerbach J.A."/>
            <person name="Kautto E."/>
            <person name="Blachly J.S."/>
        </authorList>
    </citation>
    <scope>NUCLEOTIDE SEQUENCE [LARGE SCALE GENOMIC DNA]</scope>
    <source>
        <strain evidence="1">B95-8</strain>
        <tissue evidence="1">Cell line</tissue>
    </source>
</reference>
<dbReference type="InterPro" id="IPR015955">
    <property type="entry name" value="Lactate_DH/Glyco_Ohase_4_C"/>
</dbReference>
<dbReference type="Gene3D" id="3.90.110.10">
    <property type="entry name" value="Lactate dehydrogenase/glycoside hydrolase, family 4, C-terminal"/>
    <property type="match status" value="1"/>
</dbReference>
<sequence length="158" mass="17361">MGSVLGREACQGHYPVQDTCVSKAAGARHNMKAHSYLQYGAKPEGEKAEHPESQGVCHSENCSSSRLHHPLHGICQCPLRLLPCGCNEQKGRREMFLHEVTGNGMYLLLHTAAAGKKDIEKNLSNSKVSFSEKKMIAEATPRLKASIKKGEDFVKTMN</sequence>
<dbReference type="Proteomes" id="UP001266305">
    <property type="component" value="Unassembled WGS sequence"/>
</dbReference>
<dbReference type="EMBL" id="JASSZA010000001">
    <property type="protein sequence ID" value="KAK2118856.1"/>
    <property type="molecule type" value="Genomic_DNA"/>
</dbReference>
<evidence type="ECO:0000313" key="2">
    <source>
        <dbReference type="Proteomes" id="UP001266305"/>
    </source>
</evidence>
<comment type="caution">
    <text evidence="1">The sequence shown here is derived from an EMBL/GenBank/DDBJ whole genome shotgun (WGS) entry which is preliminary data.</text>
</comment>
<proteinExistence type="predicted"/>
<gene>
    <name evidence="1" type="ORF">P7K49_000242</name>
</gene>
<accession>A0ABQ9WB52</accession>
<evidence type="ECO:0000313" key="1">
    <source>
        <dbReference type="EMBL" id="KAK2118856.1"/>
    </source>
</evidence>
<keyword evidence="2" id="KW-1185">Reference proteome</keyword>